<organism evidence="1">
    <name type="scientific">marine sediment metagenome</name>
    <dbReference type="NCBI Taxonomy" id="412755"/>
    <lineage>
        <taxon>unclassified sequences</taxon>
        <taxon>metagenomes</taxon>
        <taxon>ecological metagenomes</taxon>
    </lineage>
</organism>
<accession>A0A0F9KDU1</accession>
<protein>
    <submittedName>
        <fullName evidence="1">Uncharacterized protein</fullName>
    </submittedName>
</protein>
<gene>
    <name evidence="1" type="ORF">LCGC14_1416920</name>
</gene>
<sequence length="88" mass="10141">MLHARNDYNKRIQDSENIIPSAEPVFLLRGQDVFAPIVLDIYATLVDESSTPDDSIVMNTRKHAEAMLQWQLKNKRKSPDMYDEGSVY</sequence>
<name>A0A0F9KDU1_9ZZZZ</name>
<dbReference type="EMBL" id="LAZR01009403">
    <property type="protein sequence ID" value="KKM72801.1"/>
    <property type="molecule type" value="Genomic_DNA"/>
</dbReference>
<reference evidence="1" key="1">
    <citation type="journal article" date="2015" name="Nature">
        <title>Complex archaea that bridge the gap between prokaryotes and eukaryotes.</title>
        <authorList>
            <person name="Spang A."/>
            <person name="Saw J.H."/>
            <person name="Jorgensen S.L."/>
            <person name="Zaremba-Niedzwiedzka K."/>
            <person name="Martijn J."/>
            <person name="Lind A.E."/>
            <person name="van Eijk R."/>
            <person name="Schleper C."/>
            <person name="Guy L."/>
            <person name="Ettema T.J."/>
        </authorList>
    </citation>
    <scope>NUCLEOTIDE SEQUENCE</scope>
</reference>
<dbReference type="AlphaFoldDB" id="A0A0F9KDU1"/>
<proteinExistence type="predicted"/>
<evidence type="ECO:0000313" key="1">
    <source>
        <dbReference type="EMBL" id="KKM72801.1"/>
    </source>
</evidence>
<comment type="caution">
    <text evidence="1">The sequence shown here is derived from an EMBL/GenBank/DDBJ whole genome shotgun (WGS) entry which is preliminary data.</text>
</comment>